<evidence type="ECO:0000256" key="5">
    <source>
        <dbReference type="ARBA" id="ARBA00022741"/>
    </source>
</evidence>
<proteinExistence type="inferred from homology"/>
<dbReference type="InterPro" id="IPR023298">
    <property type="entry name" value="ATPase_P-typ_TM_dom_sf"/>
</dbReference>
<organism evidence="12 13">
    <name type="scientific">Fischerella thermalis CCMEE 5330</name>
    <dbReference type="NCBI Taxonomy" id="2019670"/>
    <lineage>
        <taxon>Bacteria</taxon>
        <taxon>Bacillati</taxon>
        <taxon>Cyanobacteriota</taxon>
        <taxon>Cyanophyceae</taxon>
        <taxon>Nostocales</taxon>
        <taxon>Hapalosiphonaceae</taxon>
        <taxon>Fischerella</taxon>
    </lineage>
</organism>
<dbReference type="PRINTS" id="PR00119">
    <property type="entry name" value="CATATPASE"/>
</dbReference>
<dbReference type="FunFam" id="3.40.50.1000:FF:000028">
    <property type="entry name" value="Calcium-transporting P-type ATPase, putative"/>
    <property type="match status" value="1"/>
</dbReference>
<keyword evidence="3" id="KW-1003">Cell membrane</keyword>
<sequence length="386" mass="41462">MEVEHVEVDVVFVGMVGIIDPPRAEVADAVQVARSAGIRPIMITGDHPLTAYAIARDLGIAHEGDAVLTGVDLNRMSEAELQAAVKQVNVFARVSPENKLQIVNALQANGEVAAMTGDGVNDAPALKRANIGVAMGITGTAVSKEASDMVLLDDNFATIVASVEEGRTIYDNVRRFIKYLLASNTGELFVLLSTQLVAGLGLPLTTLQILWMNLITDGVPALALGVEKPEPGAMKRPPYAPNESLFGRGLGRHILLVGLIFGMAGLLLGVWAHGQYVAGAEGYVANTWNTMVFMFLTLAQMGHALGLRSHRESIFTMNFFGNPLLLLAIGLTVVTQLAAVYLPFFNNLFNTTPLTLEQLLICLLLTPLVFVVVEVEKLLIRRGVLQ</sequence>
<dbReference type="PANTHER" id="PTHR43294">
    <property type="entry name" value="SODIUM/POTASSIUM-TRANSPORTING ATPASE SUBUNIT ALPHA"/>
    <property type="match status" value="1"/>
</dbReference>
<dbReference type="Gene3D" id="1.20.1110.10">
    <property type="entry name" value="Calcium-transporting ATPase, transmembrane domain"/>
    <property type="match status" value="1"/>
</dbReference>
<feature type="transmembrane region" description="Helical" evidence="10">
    <location>
        <begin position="354"/>
        <end position="373"/>
    </location>
</feature>
<evidence type="ECO:0000256" key="10">
    <source>
        <dbReference type="SAM" id="Phobius"/>
    </source>
</evidence>
<dbReference type="InterPro" id="IPR023299">
    <property type="entry name" value="ATPase_P-typ_cyto_dom_N"/>
</dbReference>
<dbReference type="NCBIfam" id="TIGR01494">
    <property type="entry name" value="ATPase_P-type"/>
    <property type="match status" value="1"/>
</dbReference>
<keyword evidence="5" id="KW-0547">Nucleotide-binding</keyword>
<dbReference type="PANTHER" id="PTHR43294:SF21">
    <property type="entry name" value="CATION TRANSPORTING ATPASE"/>
    <property type="match status" value="1"/>
</dbReference>
<feature type="domain" description="Cation-transporting P-type ATPase C-terminal" evidence="11">
    <location>
        <begin position="202"/>
        <end position="379"/>
    </location>
</feature>
<dbReference type="EMBL" id="NMQI01000029">
    <property type="protein sequence ID" value="PMB48420.1"/>
    <property type="molecule type" value="Genomic_DNA"/>
</dbReference>
<evidence type="ECO:0000256" key="2">
    <source>
        <dbReference type="ARBA" id="ARBA00005675"/>
    </source>
</evidence>
<evidence type="ECO:0000256" key="6">
    <source>
        <dbReference type="ARBA" id="ARBA00022840"/>
    </source>
</evidence>
<dbReference type="Proteomes" id="UP000234966">
    <property type="component" value="Unassembled WGS sequence"/>
</dbReference>
<feature type="transmembrane region" description="Helical" evidence="10">
    <location>
        <begin position="288"/>
        <end position="307"/>
    </location>
</feature>
<evidence type="ECO:0000313" key="12">
    <source>
        <dbReference type="EMBL" id="PMB48420.1"/>
    </source>
</evidence>
<keyword evidence="6" id="KW-0067">ATP-binding</keyword>
<feature type="transmembrane region" description="Helical" evidence="10">
    <location>
        <begin position="254"/>
        <end position="276"/>
    </location>
</feature>
<evidence type="ECO:0000256" key="1">
    <source>
        <dbReference type="ARBA" id="ARBA00004651"/>
    </source>
</evidence>
<dbReference type="AlphaFoldDB" id="A0A2N6MNU5"/>
<dbReference type="InterPro" id="IPR023214">
    <property type="entry name" value="HAD_sf"/>
</dbReference>
<dbReference type="GO" id="GO:0005886">
    <property type="term" value="C:plasma membrane"/>
    <property type="evidence" value="ECO:0007669"/>
    <property type="project" value="UniProtKB-SubCell"/>
</dbReference>
<gene>
    <name evidence="12" type="ORF">CEN41_01470</name>
</gene>
<comment type="caution">
    <text evidence="12">The sequence shown here is derived from an EMBL/GenBank/DDBJ whole genome shotgun (WGS) entry which is preliminary data.</text>
</comment>
<dbReference type="InterPro" id="IPR001757">
    <property type="entry name" value="P_typ_ATPase"/>
</dbReference>
<dbReference type="SUPFAM" id="SSF56784">
    <property type="entry name" value="HAD-like"/>
    <property type="match status" value="1"/>
</dbReference>
<keyword evidence="8 10" id="KW-1133">Transmembrane helix</keyword>
<dbReference type="InterPro" id="IPR036412">
    <property type="entry name" value="HAD-like_sf"/>
</dbReference>
<evidence type="ECO:0000259" key="11">
    <source>
        <dbReference type="Pfam" id="PF00689"/>
    </source>
</evidence>
<keyword evidence="4 10" id="KW-0812">Transmembrane</keyword>
<dbReference type="SUPFAM" id="SSF81665">
    <property type="entry name" value="Calcium ATPase, transmembrane domain M"/>
    <property type="match status" value="1"/>
</dbReference>
<dbReference type="Gene3D" id="3.40.50.1000">
    <property type="entry name" value="HAD superfamily/HAD-like"/>
    <property type="match status" value="1"/>
</dbReference>
<evidence type="ECO:0000313" key="13">
    <source>
        <dbReference type="Proteomes" id="UP000234966"/>
    </source>
</evidence>
<dbReference type="InterPro" id="IPR050510">
    <property type="entry name" value="Cation_transp_ATPase_P-type"/>
</dbReference>
<dbReference type="Pfam" id="PF00702">
    <property type="entry name" value="Hydrolase"/>
    <property type="match status" value="1"/>
</dbReference>
<evidence type="ECO:0000256" key="3">
    <source>
        <dbReference type="ARBA" id="ARBA00022475"/>
    </source>
</evidence>
<feature type="transmembrane region" description="Helical" evidence="10">
    <location>
        <begin position="319"/>
        <end position="342"/>
    </location>
</feature>
<keyword evidence="7" id="KW-1278">Translocase</keyword>
<evidence type="ECO:0000256" key="8">
    <source>
        <dbReference type="ARBA" id="ARBA00022989"/>
    </source>
</evidence>
<reference evidence="12 13" key="1">
    <citation type="submission" date="2017-07" db="EMBL/GenBank/DDBJ databases">
        <title>Genomes of Fischerella (Mastigocladus) sp. strains.</title>
        <authorList>
            <person name="Miller S.R."/>
        </authorList>
    </citation>
    <scope>NUCLEOTIDE SEQUENCE [LARGE SCALE GENOMIC DNA]</scope>
    <source>
        <strain evidence="12 13">CCMEE 5330</strain>
    </source>
</reference>
<evidence type="ECO:0000256" key="4">
    <source>
        <dbReference type="ARBA" id="ARBA00022692"/>
    </source>
</evidence>
<dbReference type="GO" id="GO:0005524">
    <property type="term" value="F:ATP binding"/>
    <property type="evidence" value="ECO:0007669"/>
    <property type="project" value="UniProtKB-KW"/>
</dbReference>
<name>A0A2N6MNU5_9CYAN</name>
<evidence type="ECO:0000256" key="7">
    <source>
        <dbReference type="ARBA" id="ARBA00022967"/>
    </source>
</evidence>
<dbReference type="InterPro" id="IPR006068">
    <property type="entry name" value="ATPase_P-typ_cation-transptr_C"/>
</dbReference>
<evidence type="ECO:0000256" key="9">
    <source>
        <dbReference type="ARBA" id="ARBA00023136"/>
    </source>
</evidence>
<comment type="subcellular location">
    <subcellularLocation>
        <location evidence="1">Cell membrane</location>
        <topology evidence="1">Multi-pass membrane protein</topology>
    </subcellularLocation>
</comment>
<protein>
    <recommendedName>
        <fullName evidence="11">Cation-transporting P-type ATPase C-terminal domain-containing protein</fullName>
    </recommendedName>
</protein>
<dbReference type="GO" id="GO:0016887">
    <property type="term" value="F:ATP hydrolysis activity"/>
    <property type="evidence" value="ECO:0007669"/>
    <property type="project" value="InterPro"/>
</dbReference>
<dbReference type="Gene3D" id="3.40.1110.10">
    <property type="entry name" value="Calcium-transporting ATPase, cytoplasmic domain N"/>
    <property type="match status" value="1"/>
</dbReference>
<comment type="similarity">
    <text evidence="2">Belongs to the cation transport ATPase (P-type) (TC 3.A.3) family. Type IIA subfamily.</text>
</comment>
<accession>A0A2N6MNU5</accession>
<dbReference type="Pfam" id="PF00689">
    <property type="entry name" value="Cation_ATPase_C"/>
    <property type="match status" value="1"/>
</dbReference>
<keyword evidence="9 10" id="KW-0472">Membrane</keyword>